<gene>
    <name evidence="1" type="ORF">MB84_10540</name>
</gene>
<dbReference type="AlphaFoldDB" id="A0A0E3YAV6"/>
<evidence type="ECO:0000313" key="1">
    <source>
        <dbReference type="EMBL" id="AKC69826.1"/>
    </source>
</evidence>
<proteinExistence type="predicted"/>
<keyword evidence="2" id="KW-1185">Reference proteome</keyword>
<sequence length="110" mass="12058">MLASRRDTFLDLSVEQLTEQGYDASGRRQPPAAPTQRGRLVFKSRDGFSVAGLRCRAYFSDGSSVDGVFDGQNRLVFDDVSALDCRHLRVMAAAPVHGSMCDSFLDAIAR</sequence>
<dbReference type="KEGG" id="pox:MB84_10540"/>
<dbReference type="PATRIC" id="fig|573737.6.peg.2975"/>
<dbReference type="Proteomes" id="UP000035050">
    <property type="component" value="Chromosome"/>
</dbReference>
<dbReference type="EMBL" id="CP011253">
    <property type="protein sequence ID" value="AKC69826.1"/>
    <property type="molecule type" value="Genomic_DNA"/>
</dbReference>
<evidence type="ECO:0000313" key="2">
    <source>
        <dbReference type="Proteomes" id="UP000035050"/>
    </source>
</evidence>
<organism evidence="1 2">
    <name type="scientific">Pandoraea oxalativorans</name>
    <dbReference type="NCBI Taxonomy" id="573737"/>
    <lineage>
        <taxon>Bacteria</taxon>
        <taxon>Pseudomonadati</taxon>
        <taxon>Pseudomonadota</taxon>
        <taxon>Betaproteobacteria</taxon>
        <taxon>Burkholderiales</taxon>
        <taxon>Burkholderiaceae</taxon>
        <taxon>Pandoraea</taxon>
    </lineage>
</organism>
<name>A0A0E3YAV6_9BURK</name>
<accession>A0A0E3YAV6</accession>
<dbReference type="HOGENOM" id="CLU_2168505_0_0_4"/>
<protein>
    <submittedName>
        <fullName evidence="1">Uncharacterized protein</fullName>
    </submittedName>
</protein>
<reference evidence="1" key="1">
    <citation type="submission" date="2016-06" db="EMBL/GenBank/DDBJ databases">
        <title>Pandoraea oxalativorans DSM 23570 Genome Sequencing.</title>
        <authorList>
            <person name="Ee R."/>
            <person name="Lim Y.-L."/>
            <person name="Yong D."/>
            <person name="Yin W.-F."/>
            <person name="Chan K.-G."/>
        </authorList>
    </citation>
    <scope>NUCLEOTIDE SEQUENCE</scope>
    <source>
        <strain evidence="1">DSM 23570</strain>
    </source>
</reference>